<dbReference type="Pfam" id="PF08323">
    <property type="entry name" value="Glyco_transf_5"/>
    <property type="match status" value="1"/>
</dbReference>
<dbReference type="GO" id="GO:0009011">
    <property type="term" value="F:alpha-1,4-glucan glucosyltransferase (ADP-glucose donor) activity"/>
    <property type="evidence" value="ECO:0007669"/>
    <property type="project" value="UniProtKB-UniRule"/>
</dbReference>
<evidence type="ECO:0000256" key="1">
    <source>
        <dbReference type="ARBA" id="ARBA00001478"/>
    </source>
</evidence>
<evidence type="ECO:0000313" key="11">
    <source>
        <dbReference type="Proteomes" id="UP000294902"/>
    </source>
</evidence>
<dbReference type="PANTHER" id="PTHR45825">
    <property type="entry name" value="GRANULE-BOUND STARCH SYNTHASE 1, CHLOROPLASTIC/AMYLOPLASTIC"/>
    <property type="match status" value="1"/>
</dbReference>
<keyword evidence="11" id="KW-1185">Reference proteome</keyword>
<reference evidence="10 11" key="1">
    <citation type="submission" date="2019-03" db="EMBL/GenBank/DDBJ databases">
        <title>Genomic Encyclopedia of Type Strains, Phase IV (KMG-IV): sequencing the most valuable type-strain genomes for metagenomic binning, comparative biology and taxonomic classification.</title>
        <authorList>
            <person name="Goeker M."/>
        </authorList>
    </citation>
    <scope>NUCLEOTIDE SEQUENCE [LARGE SCALE GENOMIC DNA]</scope>
    <source>
        <strain evidence="10 11">DSM 24629</strain>
    </source>
</reference>
<protein>
    <recommendedName>
        <fullName evidence="7">Glycogen synthase</fullName>
        <ecNumber evidence="7">2.4.1.21</ecNumber>
    </recommendedName>
    <alternativeName>
        <fullName evidence="7">Starch [bacterial glycogen] synthase</fullName>
    </alternativeName>
</protein>
<evidence type="ECO:0000256" key="2">
    <source>
        <dbReference type="ARBA" id="ARBA00002764"/>
    </source>
</evidence>
<evidence type="ECO:0000259" key="8">
    <source>
        <dbReference type="Pfam" id="PF00534"/>
    </source>
</evidence>
<organism evidence="10 11">
    <name type="scientific">Natranaerovirga pectinivora</name>
    <dbReference type="NCBI Taxonomy" id="682400"/>
    <lineage>
        <taxon>Bacteria</taxon>
        <taxon>Bacillati</taxon>
        <taxon>Bacillota</taxon>
        <taxon>Clostridia</taxon>
        <taxon>Lachnospirales</taxon>
        <taxon>Natranaerovirgaceae</taxon>
        <taxon>Natranaerovirga</taxon>
    </lineage>
</organism>
<dbReference type="AlphaFoldDB" id="A0A4R3MM44"/>
<evidence type="ECO:0000259" key="9">
    <source>
        <dbReference type="Pfam" id="PF08323"/>
    </source>
</evidence>
<dbReference type="Pfam" id="PF00534">
    <property type="entry name" value="Glycos_transf_1"/>
    <property type="match status" value="1"/>
</dbReference>
<dbReference type="InterPro" id="IPR013534">
    <property type="entry name" value="Starch_synth_cat_dom"/>
</dbReference>
<keyword evidence="4 7" id="KW-0328">Glycosyltransferase</keyword>
<dbReference type="NCBIfam" id="TIGR02095">
    <property type="entry name" value="glgA"/>
    <property type="match status" value="1"/>
</dbReference>
<comment type="pathway">
    <text evidence="7">Glycan biosynthesis; glycogen biosynthesis.</text>
</comment>
<dbReference type="NCBIfam" id="NF001898">
    <property type="entry name" value="PRK00654.1-1"/>
    <property type="match status" value="1"/>
</dbReference>
<feature type="domain" description="Glycosyl transferase family 1" evidence="8">
    <location>
        <begin position="290"/>
        <end position="437"/>
    </location>
</feature>
<dbReference type="Gene3D" id="3.40.50.2000">
    <property type="entry name" value="Glycogen Phosphorylase B"/>
    <property type="match status" value="2"/>
</dbReference>
<comment type="function">
    <text evidence="2 7">Synthesizes alpha-1,4-glucan chains using ADP-glucose.</text>
</comment>
<comment type="caution">
    <text evidence="10">The sequence shown here is derived from an EMBL/GenBank/DDBJ whole genome shotgun (WGS) entry which is preliminary data.</text>
</comment>
<feature type="domain" description="Starch synthase catalytic" evidence="9">
    <location>
        <begin position="2"/>
        <end position="237"/>
    </location>
</feature>
<dbReference type="RefSeq" id="WP_132250993.1">
    <property type="nucleotide sequence ID" value="NZ_SMAL01000003.1"/>
</dbReference>
<evidence type="ECO:0000256" key="7">
    <source>
        <dbReference type="HAMAP-Rule" id="MF_00484"/>
    </source>
</evidence>
<keyword evidence="5 7" id="KW-0808">Transferase</keyword>
<gene>
    <name evidence="7" type="primary">glgA</name>
    <name evidence="10" type="ORF">EDC18_10368</name>
</gene>
<comment type="catalytic activity">
    <reaction evidence="1 7">
        <text>[(1-&gt;4)-alpha-D-glucosyl](n) + ADP-alpha-D-glucose = [(1-&gt;4)-alpha-D-glucosyl](n+1) + ADP + H(+)</text>
        <dbReference type="Rhea" id="RHEA:18189"/>
        <dbReference type="Rhea" id="RHEA-COMP:9584"/>
        <dbReference type="Rhea" id="RHEA-COMP:9587"/>
        <dbReference type="ChEBI" id="CHEBI:15378"/>
        <dbReference type="ChEBI" id="CHEBI:15444"/>
        <dbReference type="ChEBI" id="CHEBI:57498"/>
        <dbReference type="ChEBI" id="CHEBI:456216"/>
        <dbReference type="EC" id="2.4.1.21"/>
    </reaction>
</comment>
<evidence type="ECO:0000256" key="6">
    <source>
        <dbReference type="ARBA" id="ARBA00023056"/>
    </source>
</evidence>
<dbReference type="SUPFAM" id="SSF53756">
    <property type="entry name" value="UDP-Glycosyltransferase/glycogen phosphorylase"/>
    <property type="match status" value="1"/>
</dbReference>
<dbReference type="Proteomes" id="UP000294902">
    <property type="component" value="Unassembled WGS sequence"/>
</dbReference>
<dbReference type="CDD" id="cd03791">
    <property type="entry name" value="GT5_Glycogen_synthase_DULL1-like"/>
    <property type="match status" value="1"/>
</dbReference>
<evidence type="ECO:0000313" key="10">
    <source>
        <dbReference type="EMBL" id="TCT15363.1"/>
    </source>
</evidence>
<dbReference type="OrthoDB" id="9808590at2"/>
<dbReference type="HAMAP" id="MF_00484">
    <property type="entry name" value="Glycogen_synth"/>
    <property type="match status" value="1"/>
</dbReference>
<name>A0A4R3MM44_9FIRM</name>
<dbReference type="GO" id="GO:0005978">
    <property type="term" value="P:glycogen biosynthetic process"/>
    <property type="evidence" value="ECO:0007669"/>
    <property type="project" value="UniProtKB-UniRule"/>
</dbReference>
<dbReference type="EC" id="2.4.1.21" evidence="7"/>
<evidence type="ECO:0000256" key="3">
    <source>
        <dbReference type="ARBA" id="ARBA00010281"/>
    </source>
</evidence>
<evidence type="ECO:0000256" key="4">
    <source>
        <dbReference type="ARBA" id="ARBA00022676"/>
    </source>
</evidence>
<dbReference type="InterPro" id="IPR001296">
    <property type="entry name" value="Glyco_trans_1"/>
</dbReference>
<sequence>MNVLFVASEGVPFSKSGGLGDVIGSLPIELLKNGTDVRVILPKYDSIPIHLKEKMHKKAEFYVQLGWRNQYCGIEELEYRGVKFYFIDNEYYFKRDVLYGYYDEAERYAFFSKAVLEGLLYLEFDIDIIHCHDWHSGMIGFLLKTKYKDNPLYNKIKTVYTIHNLKFQGIYSKEIYEDFFEMEDKYYNSEELEFNGCVNSMKGGLVFSDAITTVSESYALEIQYPFFGEGLDGVLRKRERDVFGIINGIDYEEFNPSIDDRIYKTYDSENIYFKKDNKEKLQKELGLEVNNNIPIIGIVSRLTDQKGMNLIECVLEELLNKEVQMIVLGTGDYKYESLFHYMSGKYPGKISANIMFNEDLAHKIYAGADFLLMPSLFEPCGLSQLIALKYGTIPIVRETGGLRDTITPYNEFTGEGNGFSFANYNAHEMLYTINRAIMFYNDKNILSTIRRAGMEKDFSWSSSAKKYIELYNKL</sequence>
<dbReference type="InterPro" id="IPR011835">
    <property type="entry name" value="GS/SS"/>
</dbReference>
<feature type="binding site" evidence="7">
    <location>
        <position position="15"/>
    </location>
    <ligand>
        <name>ADP-alpha-D-glucose</name>
        <dbReference type="ChEBI" id="CHEBI:57498"/>
    </ligand>
</feature>
<dbReference type="GO" id="GO:0004373">
    <property type="term" value="F:alpha-1,4-glucan glucosyltransferase (UDP-glucose donor) activity"/>
    <property type="evidence" value="ECO:0007669"/>
    <property type="project" value="InterPro"/>
</dbReference>
<comment type="similarity">
    <text evidence="3 7">Belongs to the glycosyltransferase 1 family. Bacterial/plant glycogen synthase subfamily.</text>
</comment>
<dbReference type="EMBL" id="SMAL01000003">
    <property type="protein sequence ID" value="TCT15363.1"/>
    <property type="molecule type" value="Genomic_DNA"/>
</dbReference>
<proteinExistence type="inferred from homology"/>
<accession>A0A4R3MM44</accession>
<dbReference type="PANTHER" id="PTHR45825:SF11">
    <property type="entry name" value="ALPHA AMYLASE DOMAIN-CONTAINING PROTEIN"/>
    <property type="match status" value="1"/>
</dbReference>
<dbReference type="UniPathway" id="UPA00164"/>
<keyword evidence="6 7" id="KW-0320">Glycogen biosynthesis</keyword>
<evidence type="ECO:0000256" key="5">
    <source>
        <dbReference type="ARBA" id="ARBA00022679"/>
    </source>
</evidence>